<evidence type="ECO:0000313" key="4">
    <source>
        <dbReference type="EMBL" id="ABV84882.1"/>
    </source>
</evidence>
<organism evidence="4 5">
    <name type="scientific">Rickettsia massiliae (strain Mtu5)</name>
    <dbReference type="NCBI Taxonomy" id="416276"/>
    <lineage>
        <taxon>Bacteria</taxon>
        <taxon>Pseudomonadati</taxon>
        <taxon>Pseudomonadota</taxon>
        <taxon>Alphaproteobacteria</taxon>
        <taxon>Rickettsiales</taxon>
        <taxon>Rickettsiaceae</taxon>
        <taxon>Rickettsieae</taxon>
        <taxon>Rickettsia</taxon>
        <taxon>spotted fever group</taxon>
    </lineage>
</organism>
<dbReference type="Proteomes" id="UP000001311">
    <property type="component" value="Chromosome"/>
</dbReference>
<dbReference type="Pfam" id="PF04754">
    <property type="entry name" value="Transposase_31"/>
    <property type="match status" value="1"/>
</dbReference>
<dbReference type="KEGG" id="rms:RMA_0734"/>
<dbReference type="RefSeq" id="WP_012152857.1">
    <property type="nucleotide sequence ID" value="NC_009900.1"/>
</dbReference>
<dbReference type="NCBIfam" id="TIGR01784">
    <property type="entry name" value="T_den_put_tspse"/>
    <property type="match status" value="1"/>
</dbReference>
<evidence type="ECO:0000256" key="1">
    <source>
        <dbReference type="ARBA" id="ARBA00009787"/>
    </source>
</evidence>
<dbReference type="GO" id="GO:0006310">
    <property type="term" value="P:DNA recombination"/>
    <property type="evidence" value="ECO:0007669"/>
    <property type="project" value="TreeGrafter"/>
</dbReference>
<evidence type="ECO:0000259" key="3">
    <source>
        <dbReference type="Pfam" id="PF04754"/>
    </source>
</evidence>
<dbReference type="InterPro" id="IPR010106">
    <property type="entry name" value="RpnA"/>
</dbReference>
<proteinExistence type="inferred from homology"/>
<evidence type="ECO:0000313" key="5">
    <source>
        <dbReference type="Proteomes" id="UP000001311"/>
    </source>
</evidence>
<dbReference type="GO" id="GO:1990238">
    <property type="term" value="F:double-stranded DNA endonuclease activity"/>
    <property type="evidence" value="ECO:0007669"/>
    <property type="project" value="TreeGrafter"/>
</dbReference>
<dbReference type="EMBL" id="CP000683">
    <property type="protein sequence ID" value="ABV84882.1"/>
    <property type="molecule type" value="Genomic_DNA"/>
</dbReference>
<protein>
    <submittedName>
        <fullName evidence="4">Transposase and inactivated derivative</fullName>
    </submittedName>
</protein>
<feature type="domain" description="Transposase (putative) YhgA-like" evidence="3">
    <location>
        <begin position="19"/>
        <end position="215"/>
    </location>
</feature>
<feature type="region of interest" description="Disordered" evidence="2">
    <location>
        <begin position="1"/>
        <end position="20"/>
    </location>
</feature>
<dbReference type="InterPro" id="IPR006842">
    <property type="entry name" value="Transposase_31"/>
</dbReference>
<gene>
    <name evidence="4" type="ordered locus">RMA_0734</name>
</gene>
<keyword evidence="5" id="KW-1185">Reference proteome</keyword>
<dbReference type="PANTHER" id="PTHR34611:SF2">
    <property type="entry name" value="INACTIVE RECOMBINATION-PROMOTING NUCLEASE-LIKE PROTEIN RPNE-RELATED"/>
    <property type="match status" value="1"/>
</dbReference>
<sequence>MSKQGNLLGDPDKDKKKAKHDKIFRKALENPLVANEFFNAHLPQNIKSLIDFPSLAMENTTFVESSLKDSISDVLFSCKFDKQDGYLFLLVEHQSQADHFMAFRLFKYMINICERYLIQNPKSKTLPLVYPMIFYNSQKKYNVSRNLWDLFANNKLAKELWINDYKLVNVHEIPDEEFKQRIWSGILEFFLKHIHERELLKRWQEISDILPELTKITIGYDYLEMILYYTLTKIEQADKIRLKNLLSTKLNPEIGTRLMRSLAEHWQQEGKELGILEGLQVGKAQGIQIGEAKGIQIGEAKGIQIGKAEGKAEERVEIAKKMLSQGCNVSLISSVTGLDEAFISSLE</sequence>
<dbReference type="HOGENOM" id="CLU_059548_1_1_5"/>
<dbReference type="PANTHER" id="PTHR34611">
    <property type="match status" value="1"/>
</dbReference>
<comment type="similarity">
    <text evidence="1">Belongs to the Rpn/YhgA-like nuclease family.</text>
</comment>
<name>A8F1U6_RICM5</name>
<reference evidence="4 5" key="1">
    <citation type="journal article" date="2007" name="Genome Res.">
        <title>Lateral gene transfer between obligate intracellular bacteria: evidence from the Rickettsia massiliae genome.</title>
        <authorList>
            <person name="Blanc G."/>
            <person name="Ogata H."/>
            <person name="Robert C."/>
            <person name="Audic S."/>
            <person name="Claverie J.-M."/>
            <person name="Raoult D."/>
        </authorList>
    </citation>
    <scope>NUCLEOTIDE SEQUENCE [LARGE SCALE GENOMIC DNA]</scope>
    <source>
        <strain evidence="5">Mtu5</strain>
    </source>
</reference>
<accession>A8F1U6</accession>
<dbReference type="AlphaFoldDB" id="A8F1U6"/>
<evidence type="ECO:0000256" key="2">
    <source>
        <dbReference type="SAM" id="MobiDB-lite"/>
    </source>
</evidence>
<dbReference type="InterPro" id="IPR051699">
    <property type="entry name" value="Rpn/YhgA-like_nuclease"/>
</dbReference>